<protein>
    <submittedName>
        <fullName evidence="1">Uncharacterized protein</fullName>
    </submittedName>
</protein>
<comment type="caution">
    <text evidence="1">The sequence shown here is derived from an EMBL/GenBank/DDBJ whole genome shotgun (WGS) entry which is preliminary data.</text>
</comment>
<dbReference type="AlphaFoldDB" id="A0A2S9YRW2"/>
<dbReference type="OrthoDB" id="9852478at2"/>
<dbReference type="Proteomes" id="UP000238823">
    <property type="component" value="Unassembled WGS sequence"/>
</dbReference>
<evidence type="ECO:0000313" key="1">
    <source>
        <dbReference type="EMBL" id="PRQ07837.1"/>
    </source>
</evidence>
<gene>
    <name evidence="1" type="ORF">ENSA7_25100</name>
</gene>
<sequence length="257" mass="28301">MSSARPSPSPLSVELHGDFGGKDVAPDNFDVVHAMNYVSALLDLLSALADKQQEPLSLQGMTLAPGSVVFDIDVEQPSTARRLVTQAGELVAGRTLAPRGLRARVTRVRESVSQLGPGVRSVVKVGRHKTVIAPPNIDTNARTQEEVELRARVFRVGGSPPRVWAITDVDGEFRAELDHRLAADIAGYLYQEVDLVATIERTDEGRIVDATVHRFFPLDETEDEAEVWRRWFALAGSGWEDIEDIEAELDRNIEKAI</sequence>
<accession>A0A2S9YRW2</accession>
<reference evidence="1 2" key="1">
    <citation type="submission" date="2018-03" db="EMBL/GenBank/DDBJ databases">
        <title>Draft Genome Sequences of the Obligatory Marine Myxobacteria Enhygromyxa salina SWB007.</title>
        <authorList>
            <person name="Poehlein A."/>
            <person name="Moghaddam J.A."/>
            <person name="Harms H."/>
            <person name="Alanjari M."/>
            <person name="Koenig G.M."/>
            <person name="Daniel R."/>
            <person name="Schaeberle T.F."/>
        </authorList>
    </citation>
    <scope>NUCLEOTIDE SEQUENCE [LARGE SCALE GENOMIC DNA]</scope>
    <source>
        <strain evidence="1 2">SWB007</strain>
    </source>
</reference>
<organism evidence="1 2">
    <name type="scientific">Enhygromyxa salina</name>
    <dbReference type="NCBI Taxonomy" id="215803"/>
    <lineage>
        <taxon>Bacteria</taxon>
        <taxon>Pseudomonadati</taxon>
        <taxon>Myxococcota</taxon>
        <taxon>Polyangia</taxon>
        <taxon>Nannocystales</taxon>
        <taxon>Nannocystaceae</taxon>
        <taxon>Enhygromyxa</taxon>
    </lineage>
</organism>
<dbReference type="EMBL" id="PVNL01000049">
    <property type="protein sequence ID" value="PRQ07837.1"/>
    <property type="molecule type" value="Genomic_DNA"/>
</dbReference>
<evidence type="ECO:0000313" key="2">
    <source>
        <dbReference type="Proteomes" id="UP000238823"/>
    </source>
</evidence>
<dbReference type="RefSeq" id="WP_106089534.1">
    <property type="nucleotide sequence ID" value="NZ_PVNL01000049.1"/>
</dbReference>
<name>A0A2S9YRW2_9BACT</name>
<proteinExistence type="predicted"/>